<comment type="caution">
    <text evidence="2">The sequence shown here is derived from an EMBL/GenBank/DDBJ whole genome shotgun (WGS) entry which is preliminary data.</text>
</comment>
<keyword evidence="3" id="KW-1185">Reference proteome</keyword>
<feature type="region of interest" description="Disordered" evidence="1">
    <location>
        <begin position="58"/>
        <end position="79"/>
    </location>
</feature>
<evidence type="ECO:0000313" key="2">
    <source>
        <dbReference type="EMBL" id="CAK8673499.1"/>
    </source>
</evidence>
<gene>
    <name evidence="2" type="ORF">CVLEPA_LOCUS3289</name>
</gene>
<sequence>MSVELRSDQQQVLFAAVKRNILIHPRKDGKLVTRQAKETSRFIKNAHPVRVAACVSNNFDNKNSKRKPHDSQFSQNRRPGLYLHSDKSFIKKRNDLDLKENNYGVVMTPQRTS</sequence>
<name>A0ABP0F1B9_CLALP</name>
<reference evidence="2 3" key="1">
    <citation type="submission" date="2024-02" db="EMBL/GenBank/DDBJ databases">
        <authorList>
            <person name="Daric V."/>
            <person name="Darras S."/>
        </authorList>
    </citation>
    <scope>NUCLEOTIDE SEQUENCE [LARGE SCALE GENOMIC DNA]</scope>
</reference>
<proteinExistence type="predicted"/>
<protein>
    <submittedName>
        <fullName evidence="2">Uncharacterized protein</fullName>
    </submittedName>
</protein>
<evidence type="ECO:0000313" key="3">
    <source>
        <dbReference type="Proteomes" id="UP001642483"/>
    </source>
</evidence>
<dbReference type="EMBL" id="CAWYQH010000002">
    <property type="protein sequence ID" value="CAK8673499.1"/>
    <property type="molecule type" value="Genomic_DNA"/>
</dbReference>
<evidence type="ECO:0000256" key="1">
    <source>
        <dbReference type="SAM" id="MobiDB-lite"/>
    </source>
</evidence>
<accession>A0ABP0F1B9</accession>
<dbReference type="Proteomes" id="UP001642483">
    <property type="component" value="Unassembled WGS sequence"/>
</dbReference>
<organism evidence="2 3">
    <name type="scientific">Clavelina lepadiformis</name>
    <name type="common">Light-bulb sea squirt</name>
    <name type="synonym">Ascidia lepadiformis</name>
    <dbReference type="NCBI Taxonomy" id="159417"/>
    <lineage>
        <taxon>Eukaryota</taxon>
        <taxon>Metazoa</taxon>
        <taxon>Chordata</taxon>
        <taxon>Tunicata</taxon>
        <taxon>Ascidiacea</taxon>
        <taxon>Aplousobranchia</taxon>
        <taxon>Clavelinidae</taxon>
        <taxon>Clavelina</taxon>
    </lineage>
</organism>